<accession>A0A9W7EKW9</accession>
<evidence type="ECO:0000313" key="3">
    <source>
        <dbReference type="Proteomes" id="UP001165085"/>
    </source>
</evidence>
<reference evidence="3" key="1">
    <citation type="journal article" date="2023" name="Commun. Biol.">
        <title>Genome analysis of Parmales, the sister group of diatoms, reveals the evolutionary specialization of diatoms from phago-mixotrophs to photoautotrophs.</title>
        <authorList>
            <person name="Ban H."/>
            <person name="Sato S."/>
            <person name="Yoshikawa S."/>
            <person name="Yamada K."/>
            <person name="Nakamura Y."/>
            <person name="Ichinomiya M."/>
            <person name="Sato N."/>
            <person name="Blanc-Mathieu R."/>
            <person name="Endo H."/>
            <person name="Kuwata A."/>
            <person name="Ogata H."/>
        </authorList>
    </citation>
    <scope>NUCLEOTIDE SEQUENCE [LARGE SCALE GENOMIC DNA]</scope>
    <source>
        <strain evidence="3">NIES 3701</strain>
    </source>
</reference>
<sequence length="228" mass="24849">MPKGSKTKRQDVERCDQCLRKKCSCDPQAEYITKSSNRLGGGGAPGGGVVKNERELREARVAKLKKEGGSELDETSAVNDPDSYDDDLRSSTYDQTLAVLNSESSNLPPRIINYLGPDFVTPSSNLPNISHLIEGLLTSLNSSELDNKPPPSFFTSFKHTDTLSSSSPKLKSLLSDKSAVALLYIMGYRFVDSSLGYCTEEVSCNVTLLKWSGTVEQIEGSHDAFLSL</sequence>
<proteinExistence type="predicted"/>
<comment type="caution">
    <text evidence="2">The sequence shown here is derived from an EMBL/GenBank/DDBJ whole genome shotgun (WGS) entry which is preliminary data.</text>
</comment>
<dbReference type="AlphaFoldDB" id="A0A9W7EKW9"/>
<evidence type="ECO:0000256" key="1">
    <source>
        <dbReference type="SAM" id="MobiDB-lite"/>
    </source>
</evidence>
<protein>
    <submittedName>
        <fullName evidence="2">Uncharacterized protein</fullName>
    </submittedName>
</protein>
<dbReference type="Proteomes" id="UP001165085">
    <property type="component" value="Unassembled WGS sequence"/>
</dbReference>
<name>A0A9W7EKW9_9STRA</name>
<feature type="region of interest" description="Disordered" evidence="1">
    <location>
        <begin position="34"/>
        <end position="89"/>
    </location>
</feature>
<organism evidence="2 3">
    <name type="scientific">Triparma strigata</name>
    <dbReference type="NCBI Taxonomy" id="1606541"/>
    <lineage>
        <taxon>Eukaryota</taxon>
        <taxon>Sar</taxon>
        <taxon>Stramenopiles</taxon>
        <taxon>Ochrophyta</taxon>
        <taxon>Bolidophyceae</taxon>
        <taxon>Parmales</taxon>
        <taxon>Triparmaceae</taxon>
        <taxon>Triparma</taxon>
    </lineage>
</organism>
<feature type="compositionally biased region" description="Gly residues" evidence="1">
    <location>
        <begin position="39"/>
        <end position="49"/>
    </location>
</feature>
<gene>
    <name evidence="2" type="ORF">TrST_g8912</name>
</gene>
<feature type="compositionally biased region" description="Basic and acidic residues" evidence="1">
    <location>
        <begin position="51"/>
        <end position="69"/>
    </location>
</feature>
<dbReference type="EMBL" id="BRXY01000259">
    <property type="protein sequence ID" value="GMH81605.1"/>
    <property type="molecule type" value="Genomic_DNA"/>
</dbReference>
<evidence type="ECO:0000313" key="2">
    <source>
        <dbReference type="EMBL" id="GMH81605.1"/>
    </source>
</evidence>
<keyword evidence="3" id="KW-1185">Reference proteome</keyword>